<keyword evidence="6" id="KW-1278">Translocase</keyword>
<name>A0A545SPY6_9RHOB</name>
<evidence type="ECO:0000313" key="9">
    <source>
        <dbReference type="EMBL" id="TQV67040.1"/>
    </source>
</evidence>
<evidence type="ECO:0000256" key="2">
    <source>
        <dbReference type="ARBA" id="ARBA00022475"/>
    </source>
</evidence>
<accession>A0A545SPY6</accession>
<evidence type="ECO:0000256" key="1">
    <source>
        <dbReference type="ARBA" id="ARBA00022448"/>
    </source>
</evidence>
<dbReference type="PROSITE" id="PS00211">
    <property type="entry name" value="ABC_TRANSPORTER_1"/>
    <property type="match status" value="1"/>
</dbReference>
<keyword evidence="10" id="KW-1185">Reference proteome</keyword>
<evidence type="ECO:0000259" key="8">
    <source>
        <dbReference type="PROSITE" id="PS50893"/>
    </source>
</evidence>
<evidence type="ECO:0000256" key="7">
    <source>
        <dbReference type="ARBA" id="ARBA00023136"/>
    </source>
</evidence>
<dbReference type="InterPro" id="IPR003439">
    <property type="entry name" value="ABC_transporter-like_ATP-bd"/>
</dbReference>
<gene>
    <name evidence="9" type="ORF">FIL88_10650</name>
</gene>
<evidence type="ECO:0000256" key="3">
    <source>
        <dbReference type="ARBA" id="ARBA00022519"/>
    </source>
</evidence>
<feature type="domain" description="ABC transporter" evidence="8">
    <location>
        <begin position="1"/>
        <end position="229"/>
    </location>
</feature>
<dbReference type="SUPFAM" id="SSF52540">
    <property type="entry name" value="P-loop containing nucleoside triphosphate hydrolases"/>
    <property type="match status" value="1"/>
</dbReference>
<dbReference type="SMART" id="SM00382">
    <property type="entry name" value="AAA"/>
    <property type="match status" value="1"/>
</dbReference>
<keyword evidence="3" id="KW-0997">Cell inner membrane</keyword>
<protein>
    <submittedName>
        <fullName evidence="9">ATP-binding cassette domain-containing protein</fullName>
    </submittedName>
</protein>
<comment type="caution">
    <text evidence="9">The sequence shown here is derived from an EMBL/GenBank/DDBJ whole genome shotgun (WGS) entry which is preliminary data.</text>
</comment>
<evidence type="ECO:0000256" key="5">
    <source>
        <dbReference type="ARBA" id="ARBA00022840"/>
    </source>
</evidence>
<dbReference type="InterPro" id="IPR050093">
    <property type="entry name" value="ABC_SmlMolc_Importer"/>
</dbReference>
<evidence type="ECO:0000313" key="10">
    <source>
        <dbReference type="Proteomes" id="UP000315816"/>
    </source>
</evidence>
<evidence type="ECO:0000256" key="4">
    <source>
        <dbReference type="ARBA" id="ARBA00022741"/>
    </source>
</evidence>
<dbReference type="InterPro" id="IPR017871">
    <property type="entry name" value="ABC_transporter-like_CS"/>
</dbReference>
<proteinExistence type="predicted"/>
<dbReference type="AlphaFoldDB" id="A0A545SPY6"/>
<dbReference type="InterPro" id="IPR003593">
    <property type="entry name" value="AAA+_ATPase"/>
</dbReference>
<dbReference type="RefSeq" id="WP_142853853.1">
    <property type="nucleotide sequence ID" value="NZ_FXWW01000003.1"/>
</dbReference>
<reference evidence="9 10" key="1">
    <citation type="submission" date="2019-06" db="EMBL/GenBank/DDBJ databases">
        <title>A novel species of marine bacteria.</title>
        <authorList>
            <person name="Wang Y."/>
        </authorList>
    </citation>
    <scope>NUCLEOTIDE SEQUENCE [LARGE SCALE GENOMIC DNA]</scope>
    <source>
        <strain evidence="9 10">MA1-10</strain>
    </source>
</reference>
<dbReference type="PANTHER" id="PTHR42781:SF1">
    <property type="entry name" value="THIAMINE IMPORT ATP-BINDING PROTEIN THIQ"/>
    <property type="match status" value="1"/>
</dbReference>
<dbReference type="Gene3D" id="3.40.50.300">
    <property type="entry name" value="P-loop containing nucleotide triphosphate hydrolases"/>
    <property type="match status" value="1"/>
</dbReference>
<dbReference type="PROSITE" id="PS50893">
    <property type="entry name" value="ABC_TRANSPORTER_2"/>
    <property type="match status" value="1"/>
</dbReference>
<dbReference type="InterPro" id="IPR027417">
    <property type="entry name" value="P-loop_NTPase"/>
</dbReference>
<dbReference type="PANTHER" id="PTHR42781">
    <property type="entry name" value="SPERMIDINE/PUTRESCINE IMPORT ATP-BINDING PROTEIN POTA"/>
    <property type="match status" value="1"/>
</dbReference>
<keyword evidence="2" id="KW-1003">Cell membrane</keyword>
<dbReference type="Proteomes" id="UP000315816">
    <property type="component" value="Unassembled WGS sequence"/>
</dbReference>
<dbReference type="OrthoDB" id="9802264at2"/>
<sequence length="230" mass="24478">MLTVDQLRIEMGDFSLTGDLKIAPGARVAVLGPSGAGKSTLLAAIAGFQPLNAGRILWNDTAMPNDPAARPISMVFQDNNLFPHLTVAQNVGLGLRPNLRLSTDDHAYVAQALTRVGLEGMGDRKPAQLSGGQIARVALARVLLRDRPVLLLDEPFGALGPALKSEMLELVRTLLDETGATLLMVSHDPQDARVLCDQVVLVADGQALAPVATEEMFANPPEVMREYLGG</sequence>
<dbReference type="EMBL" id="VICH01000007">
    <property type="protein sequence ID" value="TQV67040.1"/>
    <property type="molecule type" value="Genomic_DNA"/>
</dbReference>
<dbReference type="GO" id="GO:0016887">
    <property type="term" value="F:ATP hydrolysis activity"/>
    <property type="evidence" value="ECO:0007669"/>
    <property type="project" value="InterPro"/>
</dbReference>
<dbReference type="GO" id="GO:0005524">
    <property type="term" value="F:ATP binding"/>
    <property type="evidence" value="ECO:0007669"/>
    <property type="project" value="UniProtKB-KW"/>
</dbReference>
<keyword evidence="7" id="KW-0472">Membrane</keyword>
<dbReference type="Pfam" id="PF00005">
    <property type="entry name" value="ABC_tran"/>
    <property type="match status" value="1"/>
</dbReference>
<evidence type="ECO:0000256" key="6">
    <source>
        <dbReference type="ARBA" id="ARBA00022967"/>
    </source>
</evidence>
<keyword evidence="5 9" id="KW-0067">ATP-binding</keyword>
<keyword evidence="1" id="KW-0813">Transport</keyword>
<keyword evidence="4" id="KW-0547">Nucleotide-binding</keyword>
<organism evidence="9 10">
    <name type="scientific">Aliiroseovarius halocynthiae</name>
    <dbReference type="NCBI Taxonomy" id="985055"/>
    <lineage>
        <taxon>Bacteria</taxon>
        <taxon>Pseudomonadati</taxon>
        <taxon>Pseudomonadota</taxon>
        <taxon>Alphaproteobacteria</taxon>
        <taxon>Rhodobacterales</taxon>
        <taxon>Paracoccaceae</taxon>
        <taxon>Aliiroseovarius</taxon>
    </lineage>
</organism>